<keyword evidence="2" id="KW-1185">Reference proteome</keyword>
<dbReference type="RefSeq" id="WP_012159676.1">
    <property type="nucleotide sequence ID" value="NC_009922.1"/>
</dbReference>
<gene>
    <name evidence="1" type="ordered locus">Clos_1824</name>
</gene>
<dbReference type="AlphaFoldDB" id="A8MHT2"/>
<dbReference type="EMBL" id="CP000853">
    <property type="protein sequence ID" value="ABW19364.1"/>
    <property type="molecule type" value="Genomic_DNA"/>
</dbReference>
<evidence type="ECO:0000313" key="1">
    <source>
        <dbReference type="EMBL" id="ABW19364.1"/>
    </source>
</evidence>
<name>A8MHT2_ALKOO</name>
<dbReference type="Proteomes" id="UP000000269">
    <property type="component" value="Chromosome"/>
</dbReference>
<accession>A8MHT2</accession>
<sequence length="158" mass="18689">MAVPFEAIADGLSSIVSRITSIRNLIRDFWDDISYNFTSIINYLNPFSDKFFLWIALIPQDGFFESFFNDILGAFNERLPLIGQIRAFMENIKGINYSQELPKFEITMPSKYGGGQFSIVDFSYFVQYRVYILNFIRFSAWFFFIKRLWKTLPLIIYK</sequence>
<evidence type="ECO:0000313" key="2">
    <source>
        <dbReference type="Proteomes" id="UP000000269"/>
    </source>
</evidence>
<protein>
    <submittedName>
        <fullName evidence="1">Uncharacterized protein</fullName>
    </submittedName>
</protein>
<dbReference type="HOGENOM" id="CLU_1665736_0_0_9"/>
<reference evidence="2" key="1">
    <citation type="submission" date="2007-10" db="EMBL/GenBank/DDBJ databases">
        <title>Complete genome of Alkaliphilus oremlandii OhILAs.</title>
        <authorList>
            <person name="Copeland A."/>
            <person name="Lucas S."/>
            <person name="Lapidus A."/>
            <person name="Barry K."/>
            <person name="Detter J.C."/>
            <person name="Glavina del Rio T."/>
            <person name="Hammon N."/>
            <person name="Israni S."/>
            <person name="Dalin E."/>
            <person name="Tice H."/>
            <person name="Pitluck S."/>
            <person name="Chain P."/>
            <person name="Malfatti S."/>
            <person name="Shin M."/>
            <person name="Vergez L."/>
            <person name="Schmutz J."/>
            <person name="Larimer F."/>
            <person name="Land M."/>
            <person name="Hauser L."/>
            <person name="Kyrpides N."/>
            <person name="Mikhailova N."/>
            <person name="Stolz J.F."/>
            <person name="Dawson A."/>
            <person name="Fisher E."/>
            <person name="Crable B."/>
            <person name="Perera E."/>
            <person name="Lisak J."/>
            <person name="Ranganathan M."/>
            <person name="Basu P."/>
            <person name="Richardson P."/>
        </authorList>
    </citation>
    <scope>NUCLEOTIDE SEQUENCE [LARGE SCALE GENOMIC DNA]</scope>
    <source>
        <strain evidence="2">OhILAs</strain>
    </source>
</reference>
<organism evidence="1 2">
    <name type="scientific">Alkaliphilus oremlandii (strain OhILAs)</name>
    <name type="common">Clostridium oremlandii (strain OhILAs)</name>
    <dbReference type="NCBI Taxonomy" id="350688"/>
    <lineage>
        <taxon>Bacteria</taxon>
        <taxon>Bacillati</taxon>
        <taxon>Bacillota</taxon>
        <taxon>Clostridia</taxon>
        <taxon>Peptostreptococcales</taxon>
        <taxon>Natronincolaceae</taxon>
        <taxon>Alkaliphilus</taxon>
    </lineage>
</organism>
<proteinExistence type="predicted"/>
<dbReference type="KEGG" id="aoe:Clos_1824"/>